<evidence type="ECO:0000313" key="1">
    <source>
        <dbReference type="EMBL" id="VYU38283.1"/>
    </source>
</evidence>
<accession>A0A6N3EIK0</accession>
<dbReference type="RefSeq" id="WP_156705432.1">
    <property type="nucleotide sequence ID" value="NZ_CACRUX010000068.1"/>
</dbReference>
<dbReference type="AlphaFoldDB" id="A0A6N3EIK0"/>
<name>A0A6N3EIK0_9FIRM</name>
<dbReference type="EMBL" id="CACRUX010000068">
    <property type="protein sequence ID" value="VYU38283.1"/>
    <property type="molecule type" value="Genomic_DNA"/>
</dbReference>
<gene>
    <name evidence="1" type="ORF">VRLFYP33_01900</name>
</gene>
<organism evidence="1">
    <name type="scientific">Veillonella ratti</name>
    <dbReference type="NCBI Taxonomy" id="103892"/>
    <lineage>
        <taxon>Bacteria</taxon>
        <taxon>Bacillati</taxon>
        <taxon>Bacillota</taxon>
        <taxon>Negativicutes</taxon>
        <taxon>Veillonellales</taxon>
        <taxon>Veillonellaceae</taxon>
        <taxon>Veillonella</taxon>
    </lineage>
</organism>
<sequence>MTTQNQENDYKVPQGLLDLVSRRYNVEIIDSHYILVDDKFNRYNIMYDIRLPQTVQTALRSKYGPNDTGMHVKWEFIESTNSVRFYSEIGNNILLLLDSVMPTNDNAI</sequence>
<reference evidence="1" key="1">
    <citation type="submission" date="2019-11" db="EMBL/GenBank/DDBJ databases">
        <authorList>
            <person name="Feng L."/>
        </authorList>
    </citation>
    <scope>NUCLEOTIDE SEQUENCE</scope>
    <source>
        <strain evidence="1">VrattiLFYP33</strain>
    </source>
</reference>
<proteinExistence type="predicted"/>
<protein>
    <submittedName>
        <fullName evidence="1">Uncharacterized protein</fullName>
    </submittedName>
</protein>